<evidence type="ECO:0000313" key="3">
    <source>
        <dbReference type="Proteomes" id="UP001596036"/>
    </source>
</evidence>
<accession>A0ABW0SNA5</accession>
<reference evidence="3" key="1">
    <citation type="journal article" date="2019" name="Int. J. Syst. Evol. Microbiol.">
        <title>The Global Catalogue of Microorganisms (GCM) 10K type strain sequencing project: providing services to taxonomists for standard genome sequencing and annotation.</title>
        <authorList>
            <consortium name="The Broad Institute Genomics Platform"/>
            <consortium name="The Broad Institute Genome Sequencing Center for Infectious Disease"/>
            <person name="Wu L."/>
            <person name="Ma J."/>
        </authorList>
    </citation>
    <scope>NUCLEOTIDE SEQUENCE [LARGE SCALE GENOMIC DNA]</scope>
    <source>
        <strain evidence="3">KACC 11407</strain>
    </source>
</reference>
<organism evidence="2 3">
    <name type="scientific">Lysobacter yangpyeongensis</name>
    <dbReference type="NCBI Taxonomy" id="346182"/>
    <lineage>
        <taxon>Bacteria</taxon>
        <taxon>Pseudomonadati</taxon>
        <taxon>Pseudomonadota</taxon>
        <taxon>Gammaproteobacteria</taxon>
        <taxon>Lysobacterales</taxon>
        <taxon>Lysobacteraceae</taxon>
        <taxon>Lysobacter</taxon>
    </lineage>
</organism>
<keyword evidence="1" id="KW-0732">Signal</keyword>
<gene>
    <name evidence="2" type="ORF">ACFPN1_10850</name>
</gene>
<dbReference type="Proteomes" id="UP001596036">
    <property type="component" value="Unassembled WGS sequence"/>
</dbReference>
<dbReference type="RefSeq" id="WP_386754985.1">
    <property type="nucleotide sequence ID" value="NZ_JBHSNM010000003.1"/>
</dbReference>
<feature type="signal peptide" evidence="1">
    <location>
        <begin position="1"/>
        <end position="22"/>
    </location>
</feature>
<name>A0ABW0SNA5_9GAMM</name>
<comment type="caution">
    <text evidence="2">The sequence shown here is derived from an EMBL/GenBank/DDBJ whole genome shotgun (WGS) entry which is preliminary data.</text>
</comment>
<protein>
    <submittedName>
        <fullName evidence="2">Uncharacterized protein</fullName>
    </submittedName>
</protein>
<keyword evidence="3" id="KW-1185">Reference proteome</keyword>
<evidence type="ECO:0000313" key="2">
    <source>
        <dbReference type="EMBL" id="MFC5570557.1"/>
    </source>
</evidence>
<proteinExistence type="predicted"/>
<feature type="chain" id="PRO_5046124854" evidence="1">
    <location>
        <begin position="23"/>
        <end position="210"/>
    </location>
</feature>
<sequence length="210" mass="22799">MKLIFKSALAALCLTVCQLATAQDAAAPVAAPVTVPAGMGTLVVDVNQFTSEKELPKKVNKQLANGGLEWGIKDNQIVFTMVGKQFLDFPINHMTRYGQNESLQLPAGEYRITGIGLEAVVGFSVQKILDKGAYVNENVMTFTIEPGKTTTLNIKPVIYKDNAIVTWYMPTLVGTTRSEAGTSTEVQINTRTDASIAWPQYNGPLKFVAK</sequence>
<evidence type="ECO:0000256" key="1">
    <source>
        <dbReference type="SAM" id="SignalP"/>
    </source>
</evidence>
<dbReference type="EMBL" id="JBHSNM010000003">
    <property type="protein sequence ID" value="MFC5570557.1"/>
    <property type="molecule type" value="Genomic_DNA"/>
</dbReference>